<dbReference type="Gene3D" id="1.10.630.10">
    <property type="entry name" value="Cytochrome P450"/>
    <property type="match status" value="1"/>
</dbReference>
<accession>A0A3B4AWS5</accession>
<dbReference type="GO" id="GO:0006082">
    <property type="term" value="P:organic acid metabolic process"/>
    <property type="evidence" value="ECO:0007669"/>
    <property type="project" value="TreeGrafter"/>
</dbReference>
<dbReference type="GO" id="GO:0005506">
    <property type="term" value="F:iron ion binding"/>
    <property type="evidence" value="ECO:0007669"/>
    <property type="project" value="InterPro"/>
</dbReference>
<dbReference type="AlphaFoldDB" id="A0A3B4AWS5"/>
<dbReference type="GO" id="GO:0016712">
    <property type="term" value="F:oxidoreductase activity, acting on paired donors, with incorporation or reduction of molecular oxygen, reduced flavin or flavoprotein as one donor, and incorporation of one atom of oxygen"/>
    <property type="evidence" value="ECO:0007669"/>
    <property type="project" value="TreeGrafter"/>
</dbReference>
<evidence type="ECO:0000313" key="5">
    <source>
        <dbReference type="Ensembl" id="ENSPMGP00000021014.1"/>
    </source>
</evidence>
<dbReference type="GO" id="GO:0006805">
    <property type="term" value="P:xenobiotic metabolic process"/>
    <property type="evidence" value="ECO:0007669"/>
    <property type="project" value="TreeGrafter"/>
</dbReference>
<evidence type="ECO:0000256" key="3">
    <source>
        <dbReference type="ARBA" id="ARBA00022723"/>
    </source>
</evidence>
<dbReference type="InterPro" id="IPR036396">
    <property type="entry name" value="Cyt_P450_sf"/>
</dbReference>
<comment type="similarity">
    <text evidence="2">Belongs to the cytochrome P450 family.</text>
</comment>
<dbReference type="InterPro" id="IPR001128">
    <property type="entry name" value="Cyt_P450"/>
</dbReference>
<proteinExistence type="inferred from homology"/>
<dbReference type="PANTHER" id="PTHR24300">
    <property type="entry name" value="CYTOCHROME P450 508A4-RELATED"/>
    <property type="match status" value="1"/>
</dbReference>
<dbReference type="Ensembl" id="ENSPMGT00000022401.1">
    <property type="protein sequence ID" value="ENSPMGP00000021014.1"/>
    <property type="gene ID" value="ENSPMGG00000017035.1"/>
</dbReference>
<sequence>MCLKLENRLHCFAKTCAGKTAHDSTSFSTEELLMSCLSLHSGGTDTTSNTLLTGFLYFMTKPHIQGKIMFSSEIDQVLEGKDFVTFEDRHYMPYVQAVVHESQRVANTVPLGLYHSTTRDTELMGYSIPKWDILDSSS</sequence>
<evidence type="ECO:0000256" key="1">
    <source>
        <dbReference type="ARBA" id="ARBA00001971"/>
    </source>
</evidence>
<comment type="cofactor">
    <cofactor evidence="1">
        <name>heme</name>
        <dbReference type="ChEBI" id="CHEBI:30413"/>
    </cofactor>
</comment>
<dbReference type="STRING" id="409849.ENSPMGP00000021014"/>
<dbReference type="Proteomes" id="UP000261520">
    <property type="component" value="Unplaced"/>
</dbReference>
<dbReference type="SUPFAM" id="SSF48264">
    <property type="entry name" value="Cytochrome P450"/>
    <property type="match status" value="1"/>
</dbReference>
<dbReference type="InterPro" id="IPR002401">
    <property type="entry name" value="Cyt_P450_E_grp-I"/>
</dbReference>
<dbReference type="GO" id="GO:0020037">
    <property type="term" value="F:heme binding"/>
    <property type="evidence" value="ECO:0007669"/>
    <property type="project" value="InterPro"/>
</dbReference>
<reference evidence="5" key="1">
    <citation type="submission" date="2025-08" db="UniProtKB">
        <authorList>
            <consortium name="Ensembl"/>
        </authorList>
    </citation>
    <scope>IDENTIFICATION</scope>
</reference>
<name>A0A3B4AWS5_9GOBI</name>
<dbReference type="InterPro" id="IPR050182">
    <property type="entry name" value="Cytochrome_P450_fam2"/>
</dbReference>
<dbReference type="Pfam" id="PF00067">
    <property type="entry name" value="p450"/>
    <property type="match status" value="1"/>
</dbReference>
<evidence type="ECO:0000313" key="6">
    <source>
        <dbReference type="Proteomes" id="UP000261520"/>
    </source>
</evidence>
<reference evidence="5" key="2">
    <citation type="submission" date="2025-09" db="UniProtKB">
        <authorList>
            <consortium name="Ensembl"/>
        </authorList>
    </citation>
    <scope>IDENTIFICATION</scope>
</reference>
<dbReference type="PRINTS" id="PR00463">
    <property type="entry name" value="EP450I"/>
</dbReference>
<keyword evidence="4" id="KW-0408">Iron</keyword>
<keyword evidence="6" id="KW-1185">Reference proteome</keyword>
<evidence type="ECO:0000256" key="4">
    <source>
        <dbReference type="ARBA" id="ARBA00023004"/>
    </source>
</evidence>
<dbReference type="PANTHER" id="PTHR24300:SF327">
    <property type="entry name" value="CYTOCHROME P450 2F2-RELATED"/>
    <property type="match status" value="1"/>
</dbReference>
<organism evidence="5 6">
    <name type="scientific">Periophthalmus magnuspinnatus</name>
    <dbReference type="NCBI Taxonomy" id="409849"/>
    <lineage>
        <taxon>Eukaryota</taxon>
        <taxon>Metazoa</taxon>
        <taxon>Chordata</taxon>
        <taxon>Craniata</taxon>
        <taxon>Vertebrata</taxon>
        <taxon>Euteleostomi</taxon>
        <taxon>Actinopterygii</taxon>
        <taxon>Neopterygii</taxon>
        <taxon>Teleostei</taxon>
        <taxon>Neoteleostei</taxon>
        <taxon>Acanthomorphata</taxon>
        <taxon>Gobiaria</taxon>
        <taxon>Gobiiformes</taxon>
        <taxon>Gobioidei</taxon>
        <taxon>Gobiidae</taxon>
        <taxon>Oxudercinae</taxon>
        <taxon>Periophthalmus</taxon>
    </lineage>
</organism>
<evidence type="ECO:0000256" key="2">
    <source>
        <dbReference type="ARBA" id="ARBA00010617"/>
    </source>
</evidence>
<keyword evidence="3" id="KW-0479">Metal-binding</keyword>
<protein>
    <submittedName>
        <fullName evidence="5">Uncharacterized protein</fullName>
    </submittedName>
</protein>
<dbReference type="GO" id="GO:0005737">
    <property type="term" value="C:cytoplasm"/>
    <property type="evidence" value="ECO:0007669"/>
    <property type="project" value="TreeGrafter"/>
</dbReference>